<evidence type="ECO:0000313" key="1">
    <source>
        <dbReference type="EMBL" id="GGT36617.1"/>
    </source>
</evidence>
<keyword evidence="2" id="KW-1185">Reference proteome</keyword>
<name>A0A918H5N0_9ACTN</name>
<dbReference type="RefSeq" id="WP_189202292.1">
    <property type="nucleotide sequence ID" value="NZ_BMQQ01000011.1"/>
</dbReference>
<evidence type="ECO:0000313" key="2">
    <source>
        <dbReference type="Proteomes" id="UP000619486"/>
    </source>
</evidence>
<organism evidence="1 2">
    <name type="scientific">Streptomyces purpureus</name>
    <dbReference type="NCBI Taxonomy" id="1951"/>
    <lineage>
        <taxon>Bacteria</taxon>
        <taxon>Bacillati</taxon>
        <taxon>Actinomycetota</taxon>
        <taxon>Actinomycetes</taxon>
        <taxon>Kitasatosporales</taxon>
        <taxon>Streptomycetaceae</taxon>
        <taxon>Streptomyces</taxon>
    </lineage>
</organism>
<reference evidence="1" key="2">
    <citation type="submission" date="2020-09" db="EMBL/GenBank/DDBJ databases">
        <authorList>
            <person name="Sun Q."/>
            <person name="Ohkuma M."/>
        </authorList>
    </citation>
    <scope>NUCLEOTIDE SEQUENCE</scope>
    <source>
        <strain evidence="1">JCM 3172</strain>
    </source>
</reference>
<proteinExistence type="predicted"/>
<dbReference type="Proteomes" id="UP000619486">
    <property type="component" value="Unassembled WGS sequence"/>
</dbReference>
<protein>
    <submittedName>
        <fullName evidence="1">Uncharacterized protein</fullName>
    </submittedName>
</protein>
<dbReference type="EMBL" id="BMQQ01000011">
    <property type="protein sequence ID" value="GGT36617.1"/>
    <property type="molecule type" value="Genomic_DNA"/>
</dbReference>
<gene>
    <name evidence="1" type="ORF">GCM10014713_32940</name>
</gene>
<reference evidence="1" key="1">
    <citation type="journal article" date="2014" name="Int. J. Syst. Evol. Microbiol.">
        <title>Complete genome sequence of Corynebacterium casei LMG S-19264T (=DSM 44701T), isolated from a smear-ripened cheese.</title>
        <authorList>
            <consortium name="US DOE Joint Genome Institute (JGI-PGF)"/>
            <person name="Walter F."/>
            <person name="Albersmeier A."/>
            <person name="Kalinowski J."/>
            <person name="Ruckert C."/>
        </authorList>
    </citation>
    <scope>NUCLEOTIDE SEQUENCE</scope>
    <source>
        <strain evidence="1">JCM 3172</strain>
    </source>
</reference>
<comment type="caution">
    <text evidence="1">The sequence shown here is derived from an EMBL/GenBank/DDBJ whole genome shotgun (WGS) entry which is preliminary data.</text>
</comment>
<accession>A0A918H5N0</accession>
<sequence>MCLVDTFERLSRAAYRQAGMRRAVVLAGGYCETVNGEADEARGETLGLPTGTPLTSAAQTAFGPGAGVPDVRVCERCGATDTLRVVAVRDGRDVLACRGHAAALAAEPSDVLAALAWYQSQRGARRL</sequence>
<dbReference type="AlphaFoldDB" id="A0A918H5N0"/>